<keyword evidence="2" id="KW-1185">Reference proteome</keyword>
<evidence type="ECO:0000313" key="2">
    <source>
        <dbReference type="Proteomes" id="UP000593572"/>
    </source>
</evidence>
<organism evidence="1 2">
    <name type="scientific">Gossypium lobatum</name>
    <dbReference type="NCBI Taxonomy" id="34289"/>
    <lineage>
        <taxon>Eukaryota</taxon>
        <taxon>Viridiplantae</taxon>
        <taxon>Streptophyta</taxon>
        <taxon>Embryophyta</taxon>
        <taxon>Tracheophyta</taxon>
        <taxon>Spermatophyta</taxon>
        <taxon>Magnoliopsida</taxon>
        <taxon>eudicotyledons</taxon>
        <taxon>Gunneridae</taxon>
        <taxon>Pentapetalae</taxon>
        <taxon>rosids</taxon>
        <taxon>malvids</taxon>
        <taxon>Malvales</taxon>
        <taxon>Malvaceae</taxon>
        <taxon>Malvoideae</taxon>
        <taxon>Gossypium</taxon>
    </lineage>
</organism>
<name>A0A7J8N0T7_9ROSI</name>
<dbReference type="Proteomes" id="UP000593572">
    <property type="component" value="Unassembled WGS sequence"/>
</dbReference>
<gene>
    <name evidence="1" type="ORF">Golob_004189</name>
</gene>
<reference evidence="1 2" key="1">
    <citation type="journal article" date="2019" name="Genome Biol. Evol.">
        <title>Insights into the evolution of the New World diploid cottons (Gossypium, subgenus Houzingenia) based on genome sequencing.</title>
        <authorList>
            <person name="Grover C.E."/>
            <person name="Arick M.A. 2nd"/>
            <person name="Thrash A."/>
            <person name="Conover J.L."/>
            <person name="Sanders W.S."/>
            <person name="Peterson D.G."/>
            <person name="Frelichowski J.E."/>
            <person name="Scheffler J.A."/>
            <person name="Scheffler B.E."/>
            <person name="Wendel J.F."/>
        </authorList>
    </citation>
    <scope>NUCLEOTIDE SEQUENCE [LARGE SCALE GENOMIC DNA]</scope>
    <source>
        <strain evidence="1">157</strain>
        <tissue evidence="1">Leaf</tissue>
    </source>
</reference>
<evidence type="ECO:0000313" key="1">
    <source>
        <dbReference type="EMBL" id="MBA0570549.1"/>
    </source>
</evidence>
<dbReference type="AlphaFoldDB" id="A0A7J8N0T7"/>
<dbReference type="EMBL" id="JABEZX010000011">
    <property type="protein sequence ID" value="MBA0570549.1"/>
    <property type="molecule type" value="Genomic_DNA"/>
</dbReference>
<comment type="caution">
    <text evidence="1">The sequence shown here is derived from an EMBL/GenBank/DDBJ whole genome shotgun (WGS) entry which is preliminary data.</text>
</comment>
<accession>A0A7J8N0T7</accession>
<proteinExistence type="predicted"/>
<protein>
    <submittedName>
        <fullName evidence="1">Uncharacterized protein</fullName>
    </submittedName>
</protein>
<sequence>MGLENSQNLLISTSRPHVSMAKFRWGSYT</sequence>